<organism evidence="3 4">
    <name type="scientific">Leeia speluncae</name>
    <dbReference type="NCBI Taxonomy" id="2884804"/>
    <lineage>
        <taxon>Bacteria</taxon>
        <taxon>Pseudomonadati</taxon>
        <taxon>Pseudomonadota</taxon>
        <taxon>Betaproteobacteria</taxon>
        <taxon>Neisseriales</taxon>
        <taxon>Leeiaceae</taxon>
        <taxon>Leeia</taxon>
    </lineage>
</organism>
<dbReference type="InterPro" id="IPR013097">
    <property type="entry name" value="Dabb"/>
</dbReference>
<dbReference type="EMBL" id="JAJBZT010000009">
    <property type="protein sequence ID" value="MCB6184766.1"/>
    <property type="molecule type" value="Genomic_DNA"/>
</dbReference>
<dbReference type="SMART" id="SM00886">
    <property type="entry name" value="Dabb"/>
    <property type="match status" value="1"/>
</dbReference>
<feature type="domain" description="Stress-response A/B barrel" evidence="2">
    <location>
        <begin position="3"/>
        <end position="96"/>
    </location>
</feature>
<dbReference type="Pfam" id="PF07876">
    <property type="entry name" value="Dabb"/>
    <property type="match status" value="1"/>
</dbReference>
<comment type="caution">
    <text evidence="3">The sequence shown here is derived from an EMBL/GenBank/DDBJ whole genome shotgun (WGS) entry which is preliminary data.</text>
</comment>
<protein>
    <submittedName>
        <fullName evidence="3">Dabb family protein</fullName>
    </submittedName>
</protein>
<dbReference type="InterPro" id="IPR044662">
    <property type="entry name" value="HS1/DABB1-like"/>
</dbReference>
<evidence type="ECO:0000259" key="2">
    <source>
        <dbReference type="PROSITE" id="PS51502"/>
    </source>
</evidence>
<dbReference type="RefSeq" id="WP_227181586.1">
    <property type="nucleotide sequence ID" value="NZ_JAJBZT010000009.1"/>
</dbReference>
<dbReference type="PANTHER" id="PTHR33178">
    <property type="match status" value="1"/>
</dbReference>
<name>A0ABS8DA09_9NEIS</name>
<evidence type="ECO:0000313" key="4">
    <source>
        <dbReference type="Proteomes" id="UP001165395"/>
    </source>
</evidence>
<evidence type="ECO:0000313" key="3">
    <source>
        <dbReference type="EMBL" id="MCB6184766.1"/>
    </source>
</evidence>
<sequence length="101" mass="11774">MPIHHHVYFSFNDSASEEDTQSIVEQFYALKKTNLIQDFFHGINNSPELLNKGLTHAFIIYFSSTSDRDTYLSHPLHVAFVEYLKPFLKDVMVFDFEPSTI</sequence>
<comment type="subunit">
    <text evidence="1">Homodimer.</text>
</comment>
<dbReference type="Gene3D" id="3.30.70.100">
    <property type="match status" value="1"/>
</dbReference>
<dbReference type="SUPFAM" id="SSF54909">
    <property type="entry name" value="Dimeric alpha+beta barrel"/>
    <property type="match status" value="1"/>
</dbReference>
<dbReference type="Proteomes" id="UP001165395">
    <property type="component" value="Unassembled WGS sequence"/>
</dbReference>
<gene>
    <name evidence="3" type="ORF">LIN78_14550</name>
</gene>
<proteinExistence type="predicted"/>
<reference evidence="3" key="1">
    <citation type="submission" date="2021-10" db="EMBL/GenBank/DDBJ databases">
        <title>The complete genome sequence of Leeia sp. TBRC 13508.</title>
        <authorList>
            <person name="Charoenyingcharoen P."/>
            <person name="Yukphan P."/>
        </authorList>
    </citation>
    <scope>NUCLEOTIDE SEQUENCE</scope>
    <source>
        <strain evidence="3">TBRC 13508</strain>
    </source>
</reference>
<keyword evidence="4" id="KW-1185">Reference proteome</keyword>
<accession>A0ABS8DA09</accession>
<dbReference type="InterPro" id="IPR011008">
    <property type="entry name" value="Dimeric_a/b-barrel"/>
</dbReference>
<dbReference type="PROSITE" id="PS51502">
    <property type="entry name" value="S_R_A_B_BARREL"/>
    <property type="match status" value="1"/>
</dbReference>
<evidence type="ECO:0000256" key="1">
    <source>
        <dbReference type="ARBA" id="ARBA00011738"/>
    </source>
</evidence>
<dbReference type="PANTHER" id="PTHR33178:SF10">
    <property type="entry name" value="STRESS-RESPONSE A_B BARREL DOMAIN-CONTAINING PROTEIN"/>
    <property type="match status" value="1"/>
</dbReference>